<keyword evidence="1" id="KW-0472">Membrane</keyword>
<gene>
    <name evidence="2" type="ORF">B842_12680</name>
</gene>
<feature type="transmembrane region" description="Helical" evidence="1">
    <location>
        <begin position="457"/>
        <end position="481"/>
    </location>
</feature>
<evidence type="ECO:0008006" key="4">
    <source>
        <dbReference type="Google" id="ProtNLM"/>
    </source>
</evidence>
<feature type="transmembrane region" description="Helical" evidence="1">
    <location>
        <begin position="501"/>
        <end position="518"/>
    </location>
</feature>
<feature type="transmembrane region" description="Helical" evidence="1">
    <location>
        <begin position="429"/>
        <end position="450"/>
    </location>
</feature>
<dbReference type="KEGG" id="chm:B842_12680"/>
<dbReference type="EMBL" id="CP005286">
    <property type="protein sequence ID" value="AJE34381.1"/>
    <property type="molecule type" value="Genomic_DNA"/>
</dbReference>
<keyword evidence="3" id="KW-1185">Reference proteome</keyword>
<feature type="transmembrane region" description="Helical" evidence="1">
    <location>
        <begin position="232"/>
        <end position="252"/>
    </location>
</feature>
<evidence type="ECO:0000313" key="3">
    <source>
        <dbReference type="Proteomes" id="UP000031524"/>
    </source>
</evidence>
<protein>
    <recommendedName>
        <fullName evidence="4">ABC transporter permease</fullName>
    </recommendedName>
</protein>
<dbReference type="HOGENOM" id="CLU_036785_2_0_11"/>
<evidence type="ECO:0000313" key="2">
    <source>
        <dbReference type="EMBL" id="AJE34381.1"/>
    </source>
</evidence>
<name>A0A0B5D6H2_9CORY</name>
<feature type="transmembrane region" description="Helical" evidence="1">
    <location>
        <begin position="115"/>
        <end position="143"/>
    </location>
</feature>
<accession>A0A0B5D6H2</accession>
<feature type="transmembrane region" description="Helical" evidence="1">
    <location>
        <begin position="186"/>
        <end position="204"/>
    </location>
</feature>
<dbReference type="OrthoDB" id="2014935at2"/>
<keyword evidence="1" id="KW-1133">Transmembrane helix</keyword>
<feature type="transmembrane region" description="Helical" evidence="1">
    <location>
        <begin position="339"/>
        <end position="361"/>
    </location>
</feature>
<organism evidence="2 3">
    <name type="scientific">Corynebacterium humireducens NBRC 106098 = DSM 45392</name>
    <dbReference type="NCBI Taxonomy" id="1223515"/>
    <lineage>
        <taxon>Bacteria</taxon>
        <taxon>Bacillati</taxon>
        <taxon>Actinomycetota</taxon>
        <taxon>Actinomycetes</taxon>
        <taxon>Mycobacteriales</taxon>
        <taxon>Corynebacteriaceae</taxon>
        <taxon>Corynebacterium</taxon>
    </lineage>
</organism>
<dbReference type="RefSeq" id="WP_040087107.1">
    <property type="nucleotide sequence ID" value="NZ_BCSU01000010.1"/>
</dbReference>
<feature type="transmembrane region" description="Helical" evidence="1">
    <location>
        <begin position="12"/>
        <end position="31"/>
    </location>
</feature>
<sequence>MIRLNLRLRRTFLIIWSLSLWAVFAIFPPAYQNYYPTPADRHSFLLGMQQNAGMVALWGPLEDPPTLGQIVMWEAGSMMIILGSVMSVLLFVGVHRRSEALGLTELQLSTGISRMAPAAAALVTTVIAALIVGLGSAGVLWLSSLYVEEMPIGGAVSSGAVIALTMIGSTLLAHLVLLFVDNPASVTRIALLTVAGSFIARSVADSEEFGWLNWVSPLGWKTVVHPYVADDWRSIVLLALLCAGVGGLLLWAERYREYGRALVTLPTFTRTRARRIHGPVHLASVLHRGTVLAWAVVIAVLAAFIIALTGSLSGWMETEANVGQIFKDIFGEGDMKAEFIAYTAKLCGILVATYGIQVIVGHRAGELDRTVDLQRSTGLRRWVPLASVTAVSVGGVLLGTLAILGGGAVGLWTQESTTSVDYDNLVPAAWSQLAPALLLTAVAVLLVGWVPRLTHLAWAPVVSAAVLTLFGPILSAPQWMIDLSPFEYPVSSTSGEWTTHLWMGLGAMALMGLGLLGSQRREIL</sequence>
<keyword evidence="1" id="KW-0812">Transmembrane</keyword>
<evidence type="ECO:0000256" key="1">
    <source>
        <dbReference type="SAM" id="Phobius"/>
    </source>
</evidence>
<feature type="transmembrane region" description="Helical" evidence="1">
    <location>
        <begin position="382"/>
        <end position="409"/>
    </location>
</feature>
<reference evidence="2 3" key="1">
    <citation type="submission" date="2013-04" db="EMBL/GenBank/DDBJ databases">
        <title>Complete genome sequence of Corynebacterium humireducens DSM 45392(T), isolated from a wastewater-fed microbial fuel cell.</title>
        <authorList>
            <person name="Ruckert C."/>
            <person name="Albersmeier A."/>
            <person name="Kalinowski J."/>
        </authorList>
    </citation>
    <scope>NUCLEOTIDE SEQUENCE [LARGE SCALE GENOMIC DNA]</scope>
    <source>
        <strain evidence="3">MFC-5</strain>
    </source>
</reference>
<feature type="transmembrane region" description="Helical" evidence="1">
    <location>
        <begin position="70"/>
        <end position="94"/>
    </location>
</feature>
<feature type="transmembrane region" description="Helical" evidence="1">
    <location>
        <begin position="291"/>
        <end position="312"/>
    </location>
</feature>
<dbReference type="Proteomes" id="UP000031524">
    <property type="component" value="Chromosome"/>
</dbReference>
<dbReference type="STRING" id="1223515.B842_12680"/>
<feature type="transmembrane region" description="Helical" evidence="1">
    <location>
        <begin position="155"/>
        <end position="179"/>
    </location>
</feature>
<proteinExistence type="predicted"/>
<dbReference type="AlphaFoldDB" id="A0A0B5D6H2"/>